<keyword evidence="4" id="KW-0472">Membrane</keyword>
<accession>A0A8H6S8Q0</accession>
<name>A0A8H6S8Q0_9AGAR</name>
<evidence type="ECO:0000256" key="2">
    <source>
        <dbReference type="PROSITE-ProRule" id="PRU00047"/>
    </source>
</evidence>
<evidence type="ECO:0000256" key="1">
    <source>
        <dbReference type="ARBA" id="ARBA00022664"/>
    </source>
</evidence>
<dbReference type="GO" id="GO:0008270">
    <property type="term" value="F:zinc ion binding"/>
    <property type="evidence" value="ECO:0007669"/>
    <property type="project" value="UniProtKB-KW"/>
</dbReference>
<proteinExistence type="predicted"/>
<organism evidence="6 7">
    <name type="scientific">Mycena indigotica</name>
    <dbReference type="NCBI Taxonomy" id="2126181"/>
    <lineage>
        <taxon>Eukaryota</taxon>
        <taxon>Fungi</taxon>
        <taxon>Dikarya</taxon>
        <taxon>Basidiomycota</taxon>
        <taxon>Agaricomycotina</taxon>
        <taxon>Agaricomycetes</taxon>
        <taxon>Agaricomycetidae</taxon>
        <taxon>Agaricales</taxon>
        <taxon>Marasmiineae</taxon>
        <taxon>Mycenaceae</taxon>
        <taxon>Mycena</taxon>
    </lineage>
</organism>
<dbReference type="AlphaFoldDB" id="A0A8H6S8Q0"/>
<feature type="domain" description="CCHC-type" evidence="5">
    <location>
        <begin position="109"/>
        <end position="124"/>
    </location>
</feature>
<evidence type="ECO:0000259" key="5">
    <source>
        <dbReference type="PROSITE" id="PS50158"/>
    </source>
</evidence>
<feature type="region of interest" description="Disordered" evidence="3">
    <location>
        <begin position="1"/>
        <end position="45"/>
    </location>
</feature>
<dbReference type="EMBL" id="JACAZF010000009">
    <property type="protein sequence ID" value="KAF7294889.1"/>
    <property type="molecule type" value="Genomic_DNA"/>
</dbReference>
<dbReference type="RefSeq" id="XP_037216252.1">
    <property type="nucleotide sequence ID" value="XM_037366858.1"/>
</dbReference>
<evidence type="ECO:0000313" key="6">
    <source>
        <dbReference type="EMBL" id="KAF7294889.1"/>
    </source>
</evidence>
<evidence type="ECO:0000256" key="4">
    <source>
        <dbReference type="SAM" id="Phobius"/>
    </source>
</evidence>
<feature type="transmembrane region" description="Helical" evidence="4">
    <location>
        <begin position="806"/>
        <end position="826"/>
    </location>
</feature>
<comment type="caution">
    <text evidence="6">The sequence shown here is derived from an EMBL/GenBank/DDBJ whole genome shotgun (WGS) entry which is preliminary data.</text>
</comment>
<keyword evidence="2" id="KW-0479">Metal-binding</keyword>
<evidence type="ECO:0000256" key="3">
    <source>
        <dbReference type="SAM" id="MobiDB-lite"/>
    </source>
</evidence>
<sequence>MTRVTNFKRTHVQAGFAGPQDPAPPLKKSKTDNSNKASSEKRRLNRIQERKANTTCFACREKGHDARECPQSKGKPIVGICYRCGSSRHTLARCKKKVDPQNPLPFASCFVCDTKGHLASTCPDNVAKGIYPNGGCCKLCRETSHLAKDCPLRQQDSSKDAVVFGSGRDAGADEDDFHILKRHKNEVDRDEKNEERRRRAVDVKAGSVSGVVKAFGLLGRQILRSEAAAFYSLCGPNLEQQDMYQATTLDVQATQITDRGHYESHVVTSFLTMTSWQNSPPESTYHHYFSLTRPEAPADACTGTSLSDQDNGEAGDETTHVHYLDVEDLTHNISDAVQLNLSAVHDILSSTGPNLSPLGQSQWQLQEWPFNIQQLAYTEHDLYLWLEWVIFWPATHAVTAVRDRLYDQAGIPVPSALRGSSDTRCIYGAKPRGTTDILFSMQHNGKDMHICPHEVKRAHVLTASGDVLGCLVRLARKEGGWQFRGVQLGGVEGKARQLLCQIIDELIWYELTHLVLATQEKYVLLLLDETQQLCVSSIYTINSSATQTCDMEHLVLFYVHALLNKRPPYPPSPSSSSSASVYRVAVPNFPPRLFQLPEALLCHGALVHRVKLAPISVDAIPRPFTLRLTTSHGDYRHDGEIAIFFGSLVFLMFEAKIVVKAAYQPFALSRLQHEFAVYRCLRGLQGVVVPSLFGMYRNLSDGSSILVVSYAGVALENFDQLTSKERQTLFRRVTQLHQAGVVHNDLEPRNVVLCARYGPRIIDFDNSSMNHTCPGGSCQELCLLARSLGLDLETELSKIRGKPQSLWQMAFLFTLIAMFYWMIAFAE</sequence>
<dbReference type="GO" id="GO:0005730">
    <property type="term" value="C:nucleolus"/>
    <property type="evidence" value="ECO:0007669"/>
    <property type="project" value="TreeGrafter"/>
</dbReference>
<protein>
    <recommendedName>
        <fullName evidence="5">CCHC-type domain-containing protein</fullName>
    </recommendedName>
</protein>
<dbReference type="OrthoDB" id="2521594at2759"/>
<dbReference type="Proteomes" id="UP000636479">
    <property type="component" value="Unassembled WGS sequence"/>
</dbReference>
<keyword evidence="2" id="KW-0863">Zinc-finger</keyword>
<evidence type="ECO:0000313" key="7">
    <source>
        <dbReference type="Proteomes" id="UP000636479"/>
    </source>
</evidence>
<dbReference type="GO" id="GO:0006397">
    <property type="term" value="P:mRNA processing"/>
    <property type="evidence" value="ECO:0007669"/>
    <property type="project" value="UniProtKB-KW"/>
</dbReference>
<feature type="compositionally biased region" description="Basic residues" evidence="3">
    <location>
        <begin position="1"/>
        <end position="11"/>
    </location>
</feature>
<keyword evidence="4" id="KW-1133">Transmembrane helix</keyword>
<dbReference type="PROSITE" id="PS50158">
    <property type="entry name" value="ZF_CCHC"/>
    <property type="match status" value="2"/>
</dbReference>
<dbReference type="Gene3D" id="4.10.60.10">
    <property type="entry name" value="Zinc finger, CCHC-type"/>
    <property type="match status" value="2"/>
</dbReference>
<dbReference type="InterPro" id="IPR001878">
    <property type="entry name" value="Znf_CCHC"/>
</dbReference>
<dbReference type="PANTHER" id="PTHR46242">
    <property type="entry name" value="ZINC FINGER CCHC DOMAIN-CONTAINING PROTEIN 9 ZCCHC9"/>
    <property type="match status" value="1"/>
</dbReference>
<dbReference type="InterPro" id="IPR036875">
    <property type="entry name" value="Znf_CCHC_sf"/>
</dbReference>
<keyword evidence="7" id="KW-1185">Reference proteome</keyword>
<dbReference type="SMART" id="SM00343">
    <property type="entry name" value="ZnF_C2HC"/>
    <property type="match status" value="4"/>
</dbReference>
<dbReference type="SUPFAM" id="SSF57756">
    <property type="entry name" value="Retrovirus zinc finger-like domains"/>
    <property type="match status" value="2"/>
</dbReference>
<dbReference type="PANTHER" id="PTHR46242:SF1">
    <property type="entry name" value="ZINC FINGER CCHC DOMAIN-CONTAINING PROTEIN 9"/>
    <property type="match status" value="1"/>
</dbReference>
<dbReference type="InterPro" id="IPR042246">
    <property type="entry name" value="ZCCHC9"/>
</dbReference>
<gene>
    <name evidence="6" type="ORF">MIND_01026800</name>
</gene>
<dbReference type="InterPro" id="IPR011009">
    <property type="entry name" value="Kinase-like_dom_sf"/>
</dbReference>
<feature type="compositionally biased region" description="Basic and acidic residues" evidence="3">
    <location>
        <begin position="29"/>
        <end position="45"/>
    </location>
</feature>
<keyword evidence="1" id="KW-0507">mRNA processing</keyword>
<feature type="domain" description="CCHC-type" evidence="5">
    <location>
        <begin position="56"/>
        <end position="71"/>
    </location>
</feature>
<dbReference type="GeneID" id="59349374"/>
<keyword evidence="4" id="KW-0812">Transmembrane</keyword>
<dbReference type="GO" id="GO:0003676">
    <property type="term" value="F:nucleic acid binding"/>
    <property type="evidence" value="ECO:0007669"/>
    <property type="project" value="InterPro"/>
</dbReference>
<keyword evidence="2" id="KW-0862">Zinc</keyword>
<dbReference type="SUPFAM" id="SSF56112">
    <property type="entry name" value="Protein kinase-like (PK-like)"/>
    <property type="match status" value="1"/>
</dbReference>
<reference evidence="6" key="1">
    <citation type="submission" date="2020-05" db="EMBL/GenBank/DDBJ databases">
        <title>Mycena genomes resolve the evolution of fungal bioluminescence.</title>
        <authorList>
            <person name="Tsai I.J."/>
        </authorList>
    </citation>
    <scope>NUCLEOTIDE SEQUENCE</scope>
    <source>
        <strain evidence="6">171206Taipei</strain>
    </source>
</reference>
<dbReference type="Gene3D" id="1.10.510.10">
    <property type="entry name" value="Transferase(Phosphotransferase) domain 1"/>
    <property type="match status" value="1"/>
</dbReference>